<feature type="domain" description="Transglutaminase-like" evidence="1">
    <location>
        <begin position="169"/>
        <end position="234"/>
    </location>
</feature>
<dbReference type="SUPFAM" id="SSF54001">
    <property type="entry name" value="Cysteine proteinases"/>
    <property type="match status" value="1"/>
</dbReference>
<gene>
    <name evidence="2" type="ordered locus">Rsph17025_3938</name>
</gene>
<dbReference type="Pfam" id="PF01841">
    <property type="entry name" value="Transglut_core"/>
    <property type="match status" value="1"/>
</dbReference>
<dbReference type="SMART" id="SM00460">
    <property type="entry name" value="TGc"/>
    <property type="match status" value="1"/>
</dbReference>
<organism evidence="2">
    <name type="scientific">Cereibacter sphaeroides (strain ATCC 17025 / ATH 2.4.3)</name>
    <name type="common">Rhodobacter sphaeroides</name>
    <dbReference type="NCBI Taxonomy" id="349102"/>
    <lineage>
        <taxon>Bacteria</taxon>
        <taxon>Pseudomonadati</taxon>
        <taxon>Pseudomonadota</taxon>
        <taxon>Alphaproteobacteria</taxon>
        <taxon>Rhodobacterales</taxon>
        <taxon>Paracoccaceae</taxon>
        <taxon>Cereibacter</taxon>
    </lineage>
</organism>
<keyword evidence="2" id="KW-0614">Plasmid</keyword>
<evidence type="ECO:0000313" key="2">
    <source>
        <dbReference type="EMBL" id="ABP72792.1"/>
    </source>
</evidence>
<dbReference type="PANTHER" id="PTHR33490">
    <property type="entry name" value="BLR5614 PROTEIN-RELATED"/>
    <property type="match status" value="1"/>
</dbReference>
<protein>
    <recommendedName>
        <fullName evidence="1">Transglutaminase-like domain-containing protein</fullName>
    </recommendedName>
</protein>
<sequence length="276" mass="31047">MRDHRGQFMLIRFGYEISVNCAEDTPMNCLLDIRDEHRPQLRSAEVVTTEPEVPMALHRDMFGNICRRLVVPAGDLTIRGDGVIEDPGHPDPEDLTAEEVPVARLPDETLPFLLGSRYCETDRISQIAWDLFGGLAPGWGRVQAISDFAHRHIRFDYANASSTRTAYEAWEDGTGVCRDFTHLAIALCRALNIPARYVNGYLGDIGVPPGGPMDFCAWMEVYLGGRWHTFDPRNNQRRIGRITVARGRDAADVALIHSFGPHTLTHFFVRCEELEG</sequence>
<dbReference type="EMBL" id="CP000662">
    <property type="protein sequence ID" value="ABP72792.1"/>
    <property type="molecule type" value="Genomic_DNA"/>
</dbReference>
<dbReference type="PANTHER" id="PTHR33490:SF12">
    <property type="entry name" value="BLL5557 PROTEIN"/>
    <property type="match status" value="1"/>
</dbReference>
<name>A4WZH8_CERS5</name>
<dbReference type="HOGENOM" id="CLU_064253_0_0_5"/>
<reference evidence="2" key="1">
    <citation type="submission" date="2007-04" db="EMBL/GenBank/DDBJ databases">
        <title>Complete sequence of plasmid pRSPA01 of Rhodobacter sphaeroides ATCC 17025.</title>
        <authorList>
            <consortium name="US DOE Joint Genome Institute"/>
            <person name="Copeland A."/>
            <person name="Lucas S."/>
            <person name="Lapidus A."/>
            <person name="Barry K."/>
            <person name="Detter J.C."/>
            <person name="Glavina del Rio T."/>
            <person name="Hammon N."/>
            <person name="Israni S."/>
            <person name="Dalin E."/>
            <person name="Tice H."/>
            <person name="Pitluck S."/>
            <person name="Chertkov O."/>
            <person name="Brettin T."/>
            <person name="Bruce D."/>
            <person name="Han C."/>
            <person name="Schmutz J."/>
            <person name="Larimer F."/>
            <person name="Land M."/>
            <person name="Hauser L."/>
            <person name="Kyrpides N."/>
            <person name="Kim E."/>
            <person name="Richardson P."/>
            <person name="Mackenzie C."/>
            <person name="Choudhary M."/>
            <person name="Donohue T.J."/>
            <person name="Kaplan S."/>
        </authorList>
    </citation>
    <scope>NUCLEOTIDE SEQUENCE [LARGE SCALE GENOMIC DNA]</scope>
    <source>
        <strain evidence="2">ATCC 17025</strain>
        <plasmid evidence="2">pRSPA01</plasmid>
    </source>
</reference>
<dbReference type="InterPro" id="IPR002931">
    <property type="entry name" value="Transglutaminase-like"/>
</dbReference>
<geneLocation type="plasmid" evidence="2">
    <name>pRSPA01</name>
</geneLocation>
<evidence type="ECO:0000259" key="1">
    <source>
        <dbReference type="SMART" id="SM00460"/>
    </source>
</evidence>
<dbReference type="Gene3D" id="2.60.40.2250">
    <property type="match status" value="1"/>
</dbReference>
<dbReference type="Gene3D" id="3.10.620.30">
    <property type="match status" value="1"/>
</dbReference>
<dbReference type="KEGG" id="rsq:Rsph17025_3938"/>
<dbReference type="InterPro" id="IPR038765">
    <property type="entry name" value="Papain-like_cys_pep_sf"/>
</dbReference>
<dbReference type="AlphaFoldDB" id="A4WZH8"/>
<proteinExistence type="predicted"/>
<accession>A4WZH8</accession>